<evidence type="ECO:0000259" key="4">
    <source>
        <dbReference type="PROSITE" id="PS50125"/>
    </source>
</evidence>
<feature type="compositionally biased region" description="Polar residues" evidence="1">
    <location>
        <begin position="2322"/>
        <end position="2332"/>
    </location>
</feature>
<feature type="region of interest" description="Disordered" evidence="1">
    <location>
        <begin position="1856"/>
        <end position="1908"/>
    </location>
</feature>
<dbReference type="InterPro" id="IPR001054">
    <property type="entry name" value="A/G_cyclase"/>
</dbReference>
<feature type="region of interest" description="Disordered" evidence="1">
    <location>
        <begin position="397"/>
        <end position="428"/>
    </location>
</feature>
<dbReference type="EMBL" id="JAEHOD010000012">
    <property type="protein sequence ID" value="KAG2450151.1"/>
    <property type="molecule type" value="Genomic_DNA"/>
</dbReference>
<evidence type="ECO:0000256" key="2">
    <source>
        <dbReference type="SAM" id="Phobius"/>
    </source>
</evidence>
<organism evidence="5 6">
    <name type="scientific">Chlamydomonas schloesseri</name>
    <dbReference type="NCBI Taxonomy" id="2026947"/>
    <lineage>
        <taxon>Eukaryota</taxon>
        <taxon>Viridiplantae</taxon>
        <taxon>Chlorophyta</taxon>
        <taxon>core chlorophytes</taxon>
        <taxon>Chlorophyceae</taxon>
        <taxon>CS clade</taxon>
        <taxon>Chlamydomonadales</taxon>
        <taxon>Chlamydomonadaceae</taxon>
        <taxon>Chlamydomonas</taxon>
    </lineage>
</organism>
<keyword evidence="2" id="KW-1133">Transmembrane helix</keyword>
<feature type="compositionally biased region" description="Low complexity" evidence="1">
    <location>
        <begin position="2714"/>
        <end position="2750"/>
    </location>
</feature>
<dbReference type="OrthoDB" id="546765at2759"/>
<dbReference type="Gene3D" id="3.40.190.10">
    <property type="entry name" value="Periplasmic binding protein-like II"/>
    <property type="match status" value="1"/>
</dbReference>
<accession>A0A835WNH1</accession>
<feature type="region of interest" description="Disordered" evidence="1">
    <location>
        <begin position="3090"/>
        <end position="3210"/>
    </location>
</feature>
<feature type="compositionally biased region" description="Polar residues" evidence="1">
    <location>
        <begin position="1640"/>
        <end position="1658"/>
    </location>
</feature>
<dbReference type="PANTHER" id="PTHR43081">
    <property type="entry name" value="ADENYLATE CYCLASE, TERMINAL-DIFFERENTIATION SPECIFIC-RELATED"/>
    <property type="match status" value="1"/>
</dbReference>
<keyword evidence="2" id="KW-0472">Membrane</keyword>
<feature type="compositionally biased region" description="Gly residues" evidence="1">
    <location>
        <begin position="3133"/>
        <end position="3143"/>
    </location>
</feature>
<feature type="region of interest" description="Disordered" evidence="1">
    <location>
        <begin position="1585"/>
        <end position="1611"/>
    </location>
</feature>
<feature type="region of interest" description="Disordered" evidence="1">
    <location>
        <begin position="814"/>
        <end position="849"/>
    </location>
</feature>
<evidence type="ECO:0000256" key="1">
    <source>
        <dbReference type="SAM" id="MobiDB-lite"/>
    </source>
</evidence>
<feature type="compositionally biased region" description="Gly residues" evidence="1">
    <location>
        <begin position="2961"/>
        <end position="2973"/>
    </location>
</feature>
<feature type="region of interest" description="Disordered" evidence="1">
    <location>
        <begin position="1269"/>
        <end position="1294"/>
    </location>
</feature>
<feature type="domain" description="Guanylate cyclase" evidence="4">
    <location>
        <begin position="712"/>
        <end position="770"/>
    </location>
</feature>
<feature type="transmembrane region" description="Helical" evidence="2">
    <location>
        <begin position="657"/>
        <end position="678"/>
    </location>
</feature>
<proteinExistence type="predicted"/>
<dbReference type="Proteomes" id="UP000613740">
    <property type="component" value="Unassembled WGS sequence"/>
</dbReference>
<dbReference type="InterPro" id="IPR050697">
    <property type="entry name" value="Adenylyl/Guanylyl_Cyclase_3/4"/>
</dbReference>
<feature type="region of interest" description="Disordered" evidence="1">
    <location>
        <begin position="2630"/>
        <end position="2654"/>
    </location>
</feature>
<feature type="region of interest" description="Disordered" evidence="1">
    <location>
        <begin position="3260"/>
        <end position="3290"/>
    </location>
</feature>
<dbReference type="GO" id="GO:0035556">
    <property type="term" value="P:intracellular signal transduction"/>
    <property type="evidence" value="ECO:0007669"/>
    <property type="project" value="InterPro"/>
</dbReference>
<feature type="region of interest" description="Disordered" evidence="1">
    <location>
        <begin position="2217"/>
        <end position="2242"/>
    </location>
</feature>
<dbReference type="PANTHER" id="PTHR43081:SF1">
    <property type="entry name" value="ADENYLATE CYCLASE, TERMINAL-DIFFERENTIATION SPECIFIC"/>
    <property type="match status" value="1"/>
</dbReference>
<feature type="compositionally biased region" description="Basic and acidic residues" evidence="1">
    <location>
        <begin position="3120"/>
        <end position="3130"/>
    </location>
</feature>
<evidence type="ECO:0000256" key="3">
    <source>
        <dbReference type="SAM" id="SignalP"/>
    </source>
</evidence>
<name>A0A835WNH1_9CHLO</name>
<feature type="compositionally biased region" description="Basic and acidic residues" evidence="1">
    <location>
        <begin position="3153"/>
        <end position="3163"/>
    </location>
</feature>
<dbReference type="InterPro" id="IPR029787">
    <property type="entry name" value="Nucleotide_cyclase"/>
</dbReference>
<gene>
    <name evidence="5" type="ORF">HYH02_000253</name>
</gene>
<dbReference type="SUPFAM" id="SSF53850">
    <property type="entry name" value="Periplasmic binding protein-like II"/>
    <property type="match status" value="1"/>
</dbReference>
<dbReference type="InterPro" id="IPR006059">
    <property type="entry name" value="SBP"/>
</dbReference>
<feature type="region of interest" description="Disordered" evidence="1">
    <location>
        <begin position="1141"/>
        <end position="1182"/>
    </location>
</feature>
<feature type="region of interest" description="Disordered" evidence="1">
    <location>
        <begin position="1071"/>
        <end position="1091"/>
    </location>
</feature>
<dbReference type="Gene3D" id="3.30.70.1230">
    <property type="entry name" value="Nucleotide cyclase"/>
    <property type="match status" value="4"/>
</dbReference>
<reference evidence="5" key="1">
    <citation type="journal article" date="2020" name="bioRxiv">
        <title>Comparative genomics of Chlamydomonas.</title>
        <authorList>
            <person name="Craig R.J."/>
            <person name="Hasan A.R."/>
            <person name="Ness R.W."/>
            <person name="Keightley P.D."/>
        </authorList>
    </citation>
    <scope>NUCLEOTIDE SEQUENCE</scope>
    <source>
        <strain evidence="5">CCAP 11/173</strain>
    </source>
</reference>
<feature type="compositionally biased region" description="Polar residues" evidence="1">
    <location>
        <begin position="2816"/>
        <end position="2825"/>
    </location>
</feature>
<feature type="region of interest" description="Disordered" evidence="1">
    <location>
        <begin position="1979"/>
        <end position="1999"/>
    </location>
</feature>
<feature type="compositionally biased region" description="Low complexity" evidence="1">
    <location>
        <begin position="1145"/>
        <end position="1155"/>
    </location>
</feature>
<feature type="region of interest" description="Disordered" evidence="1">
    <location>
        <begin position="2713"/>
        <end position="2750"/>
    </location>
</feature>
<feature type="compositionally biased region" description="Low complexity" evidence="1">
    <location>
        <begin position="3172"/>
        <end position="3183"/>
    </location>
</feature>
<feature type="region of interest" description="Disordered" evidence="1">
    <location>
        <begin position="2952"/>
        <end position="2997"/>
    </location>
</feature>
<feature type="region of interest" description="Disordered" evidence="1">
    <location>
        <begin position="2322"/>
        <end position="2364"/>
    </location>
</feature>
<dbReference type="SUPFAM" id="SSF55073">
    <property type="entry name" value="Nucleotide cyclase"/>
    <property type="match status" value="2"/>
</dbReference>
<feature type="compositionally biased region" description="Gly residues" evidence="1">
    <location>
        <begin position="1894"/>
        <end position="1904"/>
    </location>
</feature>
<feature type="compositionally biased region" description="Low complexity" evidence="1">
    <location>
        <begin position="1665"/>
        <end position="1676"/>
    </location>
</feature>
<feature type="chain" id="PRO_5032527663" description="Guanylate cyclase domain-containing protein" evidence="3">
    <location>
        <begin position="19"/>
        <end position="3290"/>
    </location>
</feature>
<feature type="region of interest" description="Disordered" evidence="1">
    <location>
        <begin position="2085"/>
        <end position="2119"/>
    </location>
</feature>
<protein>
    <recommendedName>
        <fullName evidence="4">Guanylate cyclase domain-containing protein</fullName>
    </recommendedName>
</protein>
<evidence type="ECO:0000313" key="5">
    <source>
        <dbReference type="EMBL" id="KAG2450151.1"/>
    </source>
</evidence>
<keyword evidence="3" id="KW-0732">Signal</keyword>
<feature type="compositionally biased region" description="Low complexity" evidence="1">
    <location>
        <begin position="3272"/>
        <end position="3282"/>
    </location>
</feature>
<dbReference type="Pfam" id="PF13416">
    <property type="entry name" value="SBP_bac_8"/>
    <property type="match status" value="1"/>
</dbReference>
<feature type="compositionally biased region" description="Low complexity" evidence="1">
    <location>
        <begin position="397"/>
        <end position="425"/>
    </location>
</feature>
<feature type="region of interest" description="Disordered" evidence="1">
    <location>
        <begin position="886"/>
        <end position="916"/>
    </location>
</feature>
<feature type="signal peptide" evidence="3">
    <location>
        <begin position="1"/>
        <end position="18"/>
    </location>
</feature>
<keyword evidence="2" id="KW-0812">Transmembrane</keyword>
<comment type="caution">
    <text evidence="5">The sequence shown here is derived from an EMBL/GenBank/DDBJ whole genome shotgun (WGS) entry which is preliminary data.</text>
</comment>
<evidence type="ECO:0000313" key="6">
    <source>
        <dbReference type="Proteomes" id="UP000613740"/>
    </source>
</evidence>
<feature type="region of interest" description="Disordered" evidence="1">
    <location>
        <begin position="2588"/>
        <end position="2608"/>
    </location>
</feature>
<keyword evidence="6" id="KW-1185">Reference proteome</keyword>
<feature type="region of interest" description="Disordered" evidence="1">
    <location>
        <begin position="2797"/>
        <end position="2828"/>
    </location>
</feature>
<feature type="region of interest" description="Disordered" evidence="1">
    <location>
        <begin position="1626"/>
        <end position="1703"/>
    </location>
</feature>
<feature type="compositionally biased region" description="Low complexity" evidence="1">
    <location>
        <begin position="2229"/>
        <end position="2241"/>
    </location>
</feature>
<dbReference type="PROSITE" id="PS50125">
    <property type="entry name" value="GUANYLATE_CYCLASE_2"/>
    <property type="match status" value="1"/>
</dbReference>
<dbReference type="GO" id="GO:0009190">
    <property type="term" value="P:cyclic nucleotide biosynthetic process"/>
    <property type="evidence" value="ECO:0007669"/>
    <property type="project" value="InterPro"/>
</dbReference>
<sequence>MCWFVLGAVWLCLRLAHGGGSPADTHSEASNSPLCSPACARLLASATAQGSAPLQLGVRLSQHKPWLERLVGASALAECWDAPSGSPAALPAALPAPVLFQLAAPTSGTSDDIASLKADVADAWLVPSHELAQLAASGAAADVGRLLQADRGSGWWGVAPQFREALALYGGTVAAVPLGAGPLLMFVRSDVLAATGRPAPPQSWQALLAFAEAYDGLRRPQDPPHALCLPAGPDCTQLHLLHAVWASVAQTRGRRQGLYFDPWTGAPRLDTAALRYALQLLANLSAAAAPPQPRQTSAPAPADGATCDTGDMCACPYAADTAARVDAALSGCSCAVTIAAGAERMQVMQACLPPAAPAAARYDVYGAPGSETVWNDETDTLMACTAAACPHADMVEAPASEAGSTSASASAAASQGAQQQPAGPGRLVNRSPWLTASSLVGVINNRSSPETQMRAYLLLSALALRLRCGWSSAGNSTAGPLEGAGALARMGHIEECYVDGGRTAASATPAATAAPASGPAAAAAVEQLWRNLLRVSRAEALHPGGDWDLGVATPQQQLRAIMLSLLASATLCGSATRQAGMNASAALGEASVWSGSGCWAALQTQLRSAQAHAAVAYPPEAILPSLRKDLDLDHMPASHAVLLELDGKSALHKVHQLVLVVLGVTCGTVMLMALVLLLQRRRLTLLGHVVAKVMPPARRGSVRPAPFGLDACLVVTDIQDSTSLWEALPPVEMDTAIDAHHACLRKLLLKHEGYESATEGDSFILGFWTPYHALAFTLEAQTALLDVAWPARLLEETVCSPIFTSLQPGWPFTAPRPSDDAELRPASSGIPSSQFLSPRSSAPARMSRHMAEGLSTRSMLMTGAAALASGLGGFSRASSQLETEVLPAAEPTARRGRHGGDASPRYSRPSNTPTDAASLEYLPVDSYDVLRDMGREGAVASARASNEYGAGSPLPYDVIFSGGSAQGSPFAADVESYTGSGLLGLQDGLLPPMPLSPTRPRGTSGGIPAEALWAAATTSACPVDPAAGAGLGKPPATLRVKSAGGASQTPPVFAMPSRPPAVAAEAATVSGEPKARRPPPHALRVPPNVLGGEVSKDVRPSLDLPQAAKHLPAARGAISNPLTSFKATAVASEQRFDVLEGDSSAAAATTVAGTRDSGRDRRRSRPVSDNISSGTLVDRRTNSGVGARAVTTAAANAAVEAVTSLGTSGGDQNDYANAAVATLGTTPFSTSSAAAARAAGAARASAASPGQEPYHSHSERLGEWLRRLGGNRSNTSSASGAPGANPCDPPPAYVNRQRRELADDVYDSATEHCVLKGLRVRMGVSLAPTNPAEVSHNAASQRTVYGGAAAALAKAVSDAAHGGMVTLTGAVFERLQFHAPAKLQPHFAIRAGRFTLGSAGGETDVYTIWPESLTQRMALLPPPRCLASAVSPCVYDAPVRRAAVAVLHVPALPALKAWDGAVTLAAVAVLCGVAQREARRHGGYLVLNSAHERAMQLLSDGGQRPAGCPAGPALLEPLVAAFSTALDAARWALAVQEALAAPDCPWPPALLQHELCRETTLPLLEETHPSQSGAVATGGLLSAHTSGHHLQHAQSPQQHRRSGERSSLTGLVSSSSAGRWLQGHLPQRKSVAADAPAAQLRSSSSAGGVQPQPQTNATAADMDSPRAAPAPLAIAPPVMPEVPRHTPGRGSGGRVSTPLPAGTGIVSLPTELLRKRGSADTATAQLIRNQQHRAMMLRTASMLRAQSYAAVRSALYPPRGGAEVTHNLTDSVVLQSSEDEHTHSAPLPVFIASAAAAGPGSSSALAHAAYAQYATSAAMASAGPMMRGALGLPSAWPRLMYARPCTAWRPVLDVAEERSGGSSDDEAEHDGTSGADRSSTARKGRRTSASGGAVHDGGGRGGAAGASAGSGLPAGGLASIITGGARGSLDSEITPEESSANATMHGEEALPADRAGAGAGAAPGTDSGTRVFLGRSVLGRRPASRPDAQQARLPSGGLPSISKLLLRPSPAAAGLRQVDVSSTSGSFLNVAAAAGDVSDAGYRASQHQSLLLVDSDAGGRGAPSPLPLSQRLSLRRNVAATAGCTSGGGPRLDMAPSAAASPHLTAGESEAEGNGTDGAPSPFTAAVGADAVRSAASGWTMVVRGLRCSMGLDVGAVGWCVPPATARLAYTGHAMLRAEKLAHRARPGQVVLSERANEQVGTMQLAQMEEWMDGAQKQGGFQMDARPSQQQLQEQPPQQLPVKEGVSAERGLRTLGRPLMTAQLPKPATRLRRGHKRPTYVCRFTRWDQAFGAMYAQVCSPPQPVSTAAAAAQLRGALLQSKTSPRASLASSQGGGTLHSRLLSGWAAGGGRGPASPPASQLSREGSIALGAPAAAAGRSPAGQASPRSTMEGMLFGAHKMASGMLIAEGHGAGDGPWLGSVPLVRTPPHTPPGGGSYGSLNSRSRLSAAGAVLTSVANRLFGGSSIAAAAAAAAFGGAKADDSAAGSVTGSSATRLHVSSFQAAVQAGNEQVAATSAASNAACRPQDGMLSIGQHEQLIATSAPVSPAGSIGNLWQQAASAQHMSGRQAQAAGWQVGAPALGLGARPLQPASPYGSQQTQGGSGSGSNWVGMGAAMPLMMCTRLDELDEDGGGVEGANKSHQPMPDTVRQSGPTAGRLQLAPTPEGVVVQSELHDLLCIWPGGGGGGGSSATASVGAMMCGGAPGGSAKQVLQAQAQQPPQRMPQAAAPQQAPPQVAAAPQQHPRAPQMPTAHPMELLRGKSDFLDSSAGIATASHMAATPPPLGQNALRAPQEHLARPGAAGERSTAGVAAGLSDQQQQSSALTRLPSGYPLSAPTAPTGQRSLTAAAAGLMLALPPLVQPSPPLPLGLRLEAAPLPKVAAALPTPLLGGAHRQPTSDVANASSSVTFMAPAPPLQLPGSNPHLSEEAAGSAELWPRRYVPIVISPPSSHRGSRILTQLGGGGSSGSGSGSPMGSYSGRKVRKHAARPVQQQPDDGELDVDFLTRRGIGASGSGSGGSSTLSFGKGMGISAAMGMSSGLGFGGLAAAAEAELAARHTHHVLPGLPEEACVVGGDSGGMRTVLPVLGTPGRCDSSGSSGDHSYRGGGRATSIRRHSRHAVWDSHARDMSHCAGGGGGGGAPGSGAPAAASDSRPRLQQHEIDSFFAGGGAPQAVGSAGAAAAQKPRLQRCSSPSGEDEDGEEGSGHQPAMSDHVLLTMDGLVDAAAPCRLSVRSAQQLSSLEFWVGGAGAAPTARTTAAAGCEGGERDAAADSAGGLNAASMRTASHAE</sequence>